<evidence type="ECO:0000313" key="2">
    <source>
        <dbReference type="EMBL" id="ODJ87522.1"/>
    </source>
</evidence>
<feature type="signal peptide" evidence="1">
    <location>
        <begin position="1"/>
        <end position="23"/>
    </location>
</feature>
<dbReference type="EMBL" id="MARB01000011">
    <property type="protein sequence ID" value="ODJ87522.1"/>
    <property type="molecule type" value="Genomic_DNA"/>
</dbReference>
<dbReference type="OrthoDB" id="5616300at2"/>
<accession>A0A7Z1AF52</accession>
<name>A0A7Z1AF52_9GAMM</name>
<organism evidence="2 3">
    <name type="scientific">Candidatus Thiodiazotropha endolucinida</name>
    <dbReference type="NCBI Taxonomy" id="1655433"/>
    <lineage>
        <taxon>Bacteria</taxon>
        <taxon>Pseudomonadati</taxon>
        <taxon>Pseudomonadota</taxon>
        <taxon>Gammaproteobacteria</taxon>
        <taxon>Chromatiales</taxon>
        <taxon>Sedimenticolaceae</taxon>
        <taxon>Candidatus Thiodiazotropha</taxon>
    </lineage>
</organism>
<sequence>MITRRKFASIALASGAASLFSVAPVATVQAGSDANVHCYGVNKCKGHNDCKTANNACKGQASCKGQGFVNMSKKACEDIGGSTEKPKG</sequence>
<dbReference type="Proteomes" id="UP000094769">
    <property type="component" value="Unassembled WGS sequence"/>
</dbReference>
<comment type="caution">
    <text evidence="2">The sequence shown here is derived from an EMBL/GenBank/DDBJ whole genome shotgun (WGS) entry which is preliminary data.</text>
</comment>
<evidence type="ECO:0000256" key="1">
    <source>
        <dbReference type="SAM" id="SignalP"/>
    </source>
</evidence>
<keyword evidence="1" id="KW-0732">Signal</keyword>
<dbReference type="RefSeq" id="WP_069124889.1">
    <property type="nucleotide sequence ID" value="NZ_MARB01000011.1"/>
</dbReference>
<evidence type="ECO:0008006" key="4">
    <source>
        <dbReference type="Google" id="ProtNLM"/>
    </source>
</evidence>
<reference evidence="2 3" key="1">
    <citation type="submission" date="2016-06" db="EMBL/GenBank/DDBJ databases">
        <title>Genome sequence of endosymbiont of Candidatus Endolucinida thiodiazotropha.</title>
        <authorList>
            <person name="Poehlein A."/>
            <person name="Koenig S."/>
            <person name="Heiden S.E."/>
            <person name="Thuermer A."/>
            <person name="Voget S."/>
            <person name="Daniel R."/>
            <person name="Markert S."/>
            <person name="Gros O."/>
            <person name="Schweder T."/>
        </authorList>
    </citation>
    <scope>NUCLEOTIDE SEQUENCE [LARGE SCALE GENOMIC DNA]</scope>
    <source>
        <strain evidence="2 3">COS</strain>
    </source>
</reference>
<dbReference type="AlphaFoldDB" id="A0A7Z1AF52"/>
<proteinExistence type="predicted"/>
<gene>
    <name evidence="2" type="ORF">CODIS_22330</name>
</gene>
<keyword evidence="3" id="KW-1185">Reference proteome</keyword>
<evidence type="ECO:0000313" key="3">
    <source>
        <dbReference type="Proteomes" id="UP000094769"/>
    </source>
</evidence>
<protein>
    <recommendedName>
        <fullName evidence="4">Silver efflux pump</fullName>
    </recommendedName>
</protein>
<feature type="chain" id="PRO_5030833829" description="Silver efflux pump" evidence="1">
    <location>
        <begin position="24"/>
        <end position="88"/>
    </location>
</feature>